<evidence type="ECO:0000259" key="2">
    <source>
        <dbReference type="Pfam" id="PF12878"/>
    </source>
</evidence>
<evidence type="ECO:0000259" key="4">
    <source>
        <dbReference type="Pfam" id="PF12887"/>
    </source>
</evidence>
<dbReference type="Pfam" id="PF12887">
    <property type="entry name" value="SICA_alpha"/>
    <property type="match status" value="2"/>
</dbReference>
<sequence length="1571" mass="176846">MAPKNKFDELKEEWLKRNNYGVKENRNLGETKLMNEIASWVNEMLREMVDEGSKELSKELCEGMNEKEGKGMTPGEIEVCAFIVKNLWDMRKRSMSQCRKGEINSEMKEYVQCAVMNAWIDEYWSAHCERAKNVISNALAVMEELNEGFSTGDGCEECKYKELEPMEILGRVSMLSIIRGAMNGNPKVTQLIRENQTPKEKCTPEEKNDKIWSDFKKTFDDLISRFKEHEPDEIKKLCGEIKADGFGSVDNKKELCKAMLRIRYFINGIKGGKGRGGEPNIEKLTDIQSYQRCIVGMITMLEFFQWHCKFEEIAQYVVGPMEAMLDVYGLNGKFEKCKIVDTKSLVIGQKVVRDEIKKWIKDVKGSIGRVQQIRTVGEDHCKGENHAQKQKEEEEKNRENVIKLFGREKKEELGILTNTSNDFPMEHVEKKLKEIDKVGAGDTKRGQLEKEIEEIIGNTSGCSAHLGSKVLNEEEENWGELFTKFSNHPLDSDTHYDRDKFNAMAVWCEGDDSDAVNLKEHKEFCQLLLKNLLMVKEINYSCEKETLEHGGKKWCVKACDLLNIWLMHIRDVCVSEDVIKGVFTRVHAADELFGGTGEYTECMYGRISNLRRDDDDILNNILKWMECKKGEGELDEIHKKNWCTASSALKRSKGWTQWKNQNTDRNRELQGEEYMKKLNEEATKKEHILQKMQSIVGLQPQPPPPPVQPLTRQGKDCRKINDLCQRAKCVSTQWFKDRMDKTIGNQNWCTFWDTDVPGKLTGLSEKLAKNDPEVDPLCEKIYGKNTTLSETEKNACISIIKGLKHIYNIEVDLSKIDPKKNYAEEKKKKENSRIFHQTIKCIFLNAYADKLKKEVKSPCNITEETITEAFKRGNKKKDDWCEEKKKKNGGDCFECKREANFKDCTLHVDEALLNKPPGIRCEQYNKNIKGKLDDMLKNDTKITTTLTAINNINNTLCNRVNCVTVKWFENRMGPNGRSGTSKQNWCTFWLQHDVGRVFRGLSNAMTNKRGDTDNYCNKVGQEDSAERKVCQYITRGLEYIYKITKNEVPKSITNKENKAKLEKQYADDQPFDQVVGCLFLNVYADRIKHKCLAAEAGIEHAFMKSEQIKNGTSPCSGEGNNCVTCTRKPNFDCTLNVEADLLNKGASGTCENDRINIQNKLGKMLDPRTNGDPSVQPALKALNNICPTKPPEAPQPQAAKPAAETTTSKGTENTTPSKKCENMDQINDAEQLGACLDAMDNQISAIPGSIADNDDTPLSGTWVSPGGKAGTASGPTHTHSRTPSTVTDTQTPASSNSVASSSSGTGSGARGAGVGGAKDTATSKDSSPTTPDVDIKGPKVDVPLTPPGGPNLGLSSGTTQLGTGLQGSVSNGPRSKKLTPKNAAKFLPLKPYFALPGKRKRYRRAPQIRGPSLEQKIVDHVDDQADGQHGYTLVKDRKPRSVPTKRTRSPKKRPDRRGVGRRTIIDIHLEVLDECQRGDTKVDQEDFFEILVQEFMGSNFIKEENVPKEEVASSDSGFRIDVPKEQGRSVDSGLGFREKGFVPKEGVPKEQVPSSDSGFREEDFFPKGRSL</sequence>
<organism evidence="5 6">
    <name type="scientific">Plasmodium coatneyi</name>
    <dbReference type="NCBI Taxonomy" id="208452"/>
    <lineage>
        <taxon>Eukaryota</taxon>
        <taxon>Sar</taxon>
        <taxon>Alveolata</taxon>
        <taxon>Apicomplexa</taxon>
        <taxon>Aconoidasida</taxon>
        <taxon>Haemosporida</taxon>
        <taxon>Plasmodiidae</taxon>
        <taxon>Plasmodium</taxon>
    </lineage>
</organism>
<feature type="compositionally biased region" description="Low complexity" evidence="1">
    <location>
        <begin position="1352"/>
        <end position="1368"/>
    </location>
</feature>
<feature type="compositionally biased region" description="Polar residues" evidence="1">
    <location>
        <begin position="1273"/>
        <end position="1292"/>
    </location>
</feature>
<dbReference type="InterPro" id="IPR024285">
    <property type="entry name" value="SICA_extracell_b"/>
</dbReference>
<evidence type="ECO:0000313" key="6">
    <source>
        <dbReference type="Proteomes" id="UP000092716"/>
    </source>
</evidence>
<dbReference type="KEGG" id="pcot:PCOAH_00048580"/>
<feature type="region of interest" description="Disordered" evidence="1">
    <location>
        <begin position="1184"/>
        <end position="1222"/>
    </location>
</feature>
<name>A0A1B1E6S5_9APIC</name>
<feature type="compositionally biased region" description="Basic and acidic residues" evidence="1">
    <location>
        <begin position="1558"/>
        <end position="1571"/>
    </location>
</feature>
<accession>A0A1B1E6S5</accession>
<dbReference type="Pfam" id="PF12878">
    <property type="entry name" value="SICA_beta"/>
    <property type="match status" value="2"/>
</dbReference>
<feature type="compositionally biased region" description="Basic and acidic residues" evidence="1">
    <location>
        <begin position="1536"/>
        <end position="1548"/>
    </location>
</feature>
<dbReference type="InterPro" id="IPR024290">
    <property type="entry name" value="SICA_extracell_a"/>
</dbReference>
<feature type="domain" description="Schizont-infected cell agglutination extracellular alpha" evidence="4">
    <location>
        <begin position="9"/>
        <end position="168"/>
    </location>
</feature>
<feature type="compositionally biased region" description="Low complexity" evidence="1">
    <location>
        <begin position="1293"/>
        <end position="1304"/>
    </location>
</feature>
<feature type="compositionally biased region" description="Basic residues" evidence="1">
    <location>
        <begin position="1437"/>
        <end position="1455"/>
    </location>
</feature>
<evidence type="ECO:0000313" key="5">
    <source>
        <dbReference type="EMBL" id="ANQ10705.1"/>
    </source>
</evidence>
<feature type="compositionally biased region" description="Gly residues" evidence="1">
    <location>
        <begin position="1305"/>
        <end position="1316"/>
    </location>
</feature>
<dbReference type="Proteomes" id="UP000092716">
    <property type="component" value="Chromosome 13"/>
</dbReference>
<dbReference type="EMBL" id="CP016251">
    <property type="protein sequence ID" value="ANQ10705.1"/>
    <property type="molecule type" value="Genomic_DNA"/>
</dbReference>
<reference evidence="6" key="1">
    <citation type="submission" date="2016-06" db="EMBL/GenBank/DDBJ databases">
        <title>First high quality genome sequence of Plasmodium coatneyi using continuous long reads from single molecule, real-time sequencing.</title>
        <authorList>
            <person name="Chien J.-T."/>
            <person name="Pakala S.B."/>
            <person name="Geraldo J.A."/>
            <person name="Lapp S.A."/>
            <person name="Barnwell J.W."/>
            <person name="Kissinger J.C."/>
            <person name="Galinski M.R."/>
            <person name="Humphrey J.C."/>
        </authorList>
    </citation>
    <scope>NUCLEOTIDE SEQUENCE [LARGE SCALE GENOMIC DNA]</scope>
    <source>
        <strain evidence="6">Hackeri</strain>
    </source>
</reference>
<feature type="domain" description="Schizont-infected cell agglutination extracellular alpha" evidence="4">
    <location>
        <begin position="197"/>
        <end position="359"/>
    </location>
</feature>
<dbReference type="GeneID" id="30911589"/>
<feature type="region of interest" description="Disordered" evidence="1">
    <location>
        <begin position="1246"/>
        <end position="1382"/>
    </location>
</feature>
<dbReference type="VEuPathDB" id="PlasmoDB:PCOAH_00048580"/>
<dbReference type="InterPro" id="IPR024288">
    <property type="entry name" value="SICA_C"/>
</dbReference>
<dbReference type="Pfam" id="PF12879">
    <property type="entry name" value="SICA_C"/>
    <property type="match status" value="1"/>
</dbReference>
<keyword evidence="6" id="KW-1185">Reference proteome</keyword>
<feature type="region of interest" description="Disordered" evidence="1">
    <location>
        <begin position="1511"/>
        <end position="1571"/>
    </location>
</feature>
<feature type="domain" description="Schizont-infected cell agglutination extracellular beta" evidence="2">
    <location>
        <begin position="955"/>
        <end position="1133"/>
    </location>
</feature>
<dbReference type="OrthoDB" id="3937590at2759"/>
<feature type="compositionally biased region" description="Low complexity" evidence="1">
    <location>
        <begin position="1195"/>
        <end position="1215"/>
    </location>
</feature>
<feature type="domain" description="Schizont-infected cell agglutination extracellular beta" evidence="2">
    <location>
        <begin position="723"/>
        <end position="905"/>
    </location>
</feature>
<dbReference type="RefSeq" id="XP_019917400.1">
    <property type="nucleotide sequence ID" value="XM_020061641.1"/>
</dbReference>
<evidence type="ECO:0000256" key="1">
    <source>
        <dbReference type="SAM" id="MobiDB-lite"/>
    </source>
</evidence>
<proteinExistence type="predicted"/>
<feature type="region of interest" description="Disordered" evidence="1">
    <location>
        <begin position="1422"/>
        <end position="1460"/>
    </location>
</feature>
<evidence type="ECO:0000259" key="3">
    <source>
        <dbReference type="Pfam" id="PF12879"/>
    </source>
</evidence>
<feature type="domain" description="Schizont-infected cell agglutination C-terminal" evidence="3">
    <location>
        <begin position="1392"/>
        <end position="1533"/>
    </location>
</feature>
<protein>
    <submittedName>
        <fullName evidence="5">SICA antigen</fullName>
    </submittedName>
</protein>
<gene>
    <name evidence="5" type="ORF">PCOAH_00048580</name>
</gene>